<feature type="transmembrane region" description="Helical" evidence="17">
    <location>
        <begin position="174"/>
        <end position="200"/>
    </location>
</feature>
<keyword evidence="10 17" id="KW-1133">Transmembrane helix</keyword>
<feature type="compositionally biased region" description="Polar residues" evidence="16">
    <location>
        <begin position="363"/>
        <end position="373"/>
    </location>
</feature>
<feature type="domain" description="MARVEL" evidence="18">
    <location>
        <begin position="60"/>
        <end position="280"/>
    </location>
</feature>
<evidence type="ECO:0000256" key="7">
    <source>
        <dbReference type="ARBA" id="ARBA00022553"/>
    </source>
</evidence>
<dbReference type="SUPFAM" id="SSF144292">
    <property type="entry name" value="occludin/ELL-like"/>
    <property type="match status" value="1"/>
</dbReference>
<evidence type="ECO:0000256" key="3">
    <source>
        <dbReference type="ARBA" id="ARBA00009171"/>
    </source>
</evidence>
<comment type="subcellular location">
    <subcellularLocation>
        <location evidence="1">Cell junction</location>
        <location evidence="1">Tight junction</location>
    </subcellularLocation>
    <subcellularLocation>
        <location evidence="2">Cell membrane</location>
        <topology evidence="2">Multi-pass membrane protein</topology>
    </subcellularLocation>
</comment>
<keyword evidence="6" id="KW-1003">Cell membrane</keyword>
<accession>A0A9D3T0Y1</accession>
<dbReference type="AlphaFoldDB" id="A0A9D3T0Y1"/>
<evidence type="ECO:0000256" key="11">
    <source>
        <dbReference type="ARBA" id="ARBA00023054"/>
    </source>
</evidence>
<name>A0A9D3T0Y1_MEGAT</name>
<keyword evidence="12 14" id="KW-0472">Membrane</keyword>
<evidence type="ECO:0000256" key="2">
    <source>
        <dbReference type="ARBA" id="ARBA00004651"/>
    </source>
</evidence>
<dbReference type="PANTHER" id="PTHR23288">
    <property type="entry name" value="OCCLUDIN AND RNA POLYMERASE II ELONGATION FACTOR ELL"/>
    <property type="match status" value="1"/>
</dbReference>
<dbReference type="GO" id="GO:0005923">
    <property type="term" value="C:bicellular tight junction"/>
    <property type="evidence" value="ECO:0007669"/>
    <property type="project" value="UniProtKB-SubCell"/>
</dbReference>
<feature type="region of interest" description="Disordered" evidence="16">
    <location>
        <begin position="355"/>
        <end position="424"/>
    </location>
</feature>
<dbReference type="PRINTS" id="PR01258">
    <property type="entry name" value="OCCLUDIN"/>
</dbReference>
<evidence type="ECO:0000259" key="19">
    <source>
        <dbReference type="PROSITE" id="PS51980"/>
    </source>
</evidence>
<reference evidence="20" key="1">
    <citation type="submission" date="2021-01" db="EMBL/GenBank/DDBJ databases">
        <authorList>
            <person name="Zahm M."/>
            <person name="Roques C."/>
            <person name="Cabau C."/>
            <person name="Klopp C."/>
            <person name="Donnadieu C."/>
            <person name="Jouanno E."/>
            <person name="Lampietro C."/>
            <person name="Louis A."/>
            <person name="Herpin A."/>
            <person name="Echchiki A."/>
            <person name="Berthelot C."/>
            <person name="Parey E."/>
            <person name="Roest-Crollius H."/>
            <person name="Braasch I."/>
            <person name="Postlethwait J."/>
            <person name="Bobe J."/>
            <person name="Montfort J."/>
            <person name="Bouchez O."/>
            <person name="Begum T."/>
            <person name="Mejri S."/>
            <person name="Adams A."/>
            <person name="Chen W.-J."/>
            <person name="Guiguen Y."/>
        </authorList>
    </citation>
    <scope>NUCLEOTIDE SEQUENCE</scope>
    <source>
        <strain evidence="20">YG-15Mar2019-1</strain>
        <tissue evidence="20">Brain</tissue>
    </source>
</reference>
<organism evidence="20 21">
    <name type="scientific">Megalops atlanticus</name>
    <name type="common">Tarpon</name>
    <name type="synonym">Clupea gigantea</name>
    <dbReference type="NCBI Taxonomy" id="7932"/>
    <lineage>
        <taxon>Eukaryota</taxon>
        <taxon>Metazoa</taxon>
        <taxon>Chordata</taxon>
        <taxon>Craniata</taxon>
        <taxon>Vertebrata</taxon>
        <taxon>Euteleostomi</taxon>
        <taxon>Actinopterygii</taxon>
        <taxon>Neopterygii</taxon>
        <taxon>Teleostei</taxon>
        <taxon>Elopiformes</taxon>
        <taxon>Megalopidae</taxon>
        <taxon>Megalops</taxon>
    </lineage>
</organism>
<dbReference type="Gene3D" id="6.10.140.340">
    <property type="match status" value="1"/>
</dbReference>
<dbReference type="PANTHER" id="PTHR23288:SF38">
    <property type="entry name" value="OCCLUDIN"/>
    <property type="match status" value="1"/>
</dbReference>
<dbReference type="InterPro" id="IPR008253">
    <property type="entry name" value="Marvel"/>
</dbReference>
<dbReference type="GO" id="GO:0070830">
    <property type="term" value="P:bicellular tight junction assembly"/>
    <property type="evidence" value="ECO:0007669"/>
    <property type="project" value="InterPro"/>
</dbReference>
<dbReference type="InterPro" id="IPR010844">
    <property type="entry name" value="Occludin_ELL"/>
</dbReference>
<feature type="compositionally biased region" description="Polar residues" evidence="16">
    <location>
        <begin position="402"/>
        <end position="412"/>
    </location>
</feature>
<keyword evidence="11" id="KW-0175">Coiled coil</keyword>
<dbReference type="EMBL" id="JAFDVH010000022">
    <property type="protein sequence ID" value="KAG7456565.1"/>
    <property type="molecule type" value="Genomic_DNA"/>
</dbReference>
<dbReference type="InterPro" id="IPR031176">
    <property type="entry name" value="ELL/occludin"/>
</dbReference>
<dbReference type="PROSITE" id="PS51225">
    <property type="entry name" value="MARVEL"/>
    <property type="match status" value="1"/>
</dbReference>
<keyword evidence="8 14" id="KW-0812">Transmembrane</keyword>
<keyword evidence="13" id="KW-1015">Disulfide bond</keyword>
<evidence type="ECO:0000256" key="16">
    <source>
        <dbReference type="SAM" id="MobiDB-lite"/>
    </source>
</evidence>
<dbReference type="GO" id="GO:0042795">
    <property type="term" value="P:snRNA transcription by RNA polymerase II"/>
    <property type="evidence" value="ECO:0007669"/>
    <property type="project" value="TreeGrafter"/>
</dbReference>
<evidence type="ECO:0000256" key="6">
    <source>
        <dbReference type="ARBA" id="ARBA00022475"/>
    </source>
</evidence>
<keyword evidence="7" id="KW-0597">Phosphoprotein</keyword>
<feature type="domain" description="OCEL" evidence="19">
    <location>
        <begin position="428"/>
        <end position="536"/>
    </location>
</feature>
<dbReference type="GO" id="GO:0008023">
    <property type="term" value="C:transcription elongation factor complex"/>
    <property type="evidence" value="ECO:0007669"/>
    <property type="project" value="TreeGrafter"/>
</dbReference>
<evidence type="ECO:0000256" key="4">
    <source>
        <dbReference type="ARBA" id="ARBA00016772"/>
    </source>
</evidence>
<evidence type="ECO:0000256" key="5">
    <source>
        <dbReference type="ARBA" id="ARBA00022427"/>
    </source>
</evidence>
<evidence type="ECO:0000259" key="18">
    <source>
        <dbReference type="PROSITE" id="PS51225"/>
    </source>
</evidence>
<evidence type="ECO:0000256" key="8">
    <source>
        <dbReference type="ARBA" id="ARBA00022692"/>
    </source>
</evidence>
<feature type="transmembrane region" description="Helical" evidence="17">
    <location>
        <begin position="142"/>
        <end position="162"/>
    </location>
</feature>
<dbReference type="Pfam" id="PF01284">
    <property type="entry name" value="MARVEL"/>
    <property type="match status" value="1"/>
</dbReference>
<keyword evidence="9" id="KW-0965">Cell junction</keyword>
<evidence type="ECO:0000256" key="14">
    <source>
        <dbReference type="PROSITE-ProRule" id="PRU00581"/>
    </source>
</evidence>
<evidence type="ECO:0000256" key="17">
    <source>
        <dbReference type="SAM" id="Phobius"/>
    </source>
</evidence>
<dbReference type="OrthoDB" id="8867927at2759"/>
<evidence type="ECO:0000256" key="9">
    <source>
        <dbReference type="ARBA" id="ARBA00022949"/>
    </source>
</evidence>
<gene>
    <name evidence="20" type="ORF">MATL_G00237130</name>
</gene>
<dbReference type="Pfam" id="PF07303">
    <property type="entry name" value="Occludin_ELL"/>
    <property type="match status" value="1"/>
</dbReference>
<comment type="caution">
    <text evidence="20">The sequence shown here is derived from an EMBL/GenBank/DDBJ whole genome shotgun (WGS) entry which is preliminary data.</text>
</comment>
<keyword evidence="5" id="KW-0796">Tight junction</keyword>
<comment type="similarity">
    <text evidence="3 15">Belongs to the ELL/occludin family.</text>
</comment>
<protein>
    <recommendedName>
        <fullName evidence="4">Occludin</fullName>
    </recommendedName>
</protein>
<feature type="transmembrane region" description="Helical" evidence="17">
    <location>
        <begin position="70"/>
        <end position="89"/>
    </location>
</feature>
<dbReference type="Proteomes" id="UP001046870">
    <property type="component" value="Chromosome 22"/>
</dbReference>
<evidence type="ECO:0000256" key="1">
    <source>
        <dbReference type="ARBA" id="ARBA00004435"/>
    </source>
</evidence>
<evidence type="ECO:0000256" key="12">
    <source>
        <dbReference type="ARBA" id="ARBA00023136"/>
    </source>
</evidence>
<evidence type="ECO:0000313" key="20">
    <source>
        <dbReference type="EMBL" id="KAG7456565.1"/>
    </source>
</evidence>
<evidence type="ECO:0000256" key="15">
    <source>
        <dbReference type="PROSITE-ProRule" id="PRU01324"/>
    </source>
</evidence>
<sequence length="536" mass="59271">MYESRYDSPPSYSAPYRSRSDVFSPSGSFHPSRGGFALPQPAPASLHEGGMPQHFYGWLSPPGIVRIMQGVIVLLCFVVFICVSSALVWDMGYDWGMGGNSPGFGGSGFGGGFGTGGSYGSGYYGGGYGYYSSYLTPYSGKASMISMAAINFLASSAFLAVSFSKTSRARGRRFYLAVLAADIVLAVLQAIIDVVFIVGVNPMSQGSQNMVHNPMLVMCQNLDGNNFWEGAGGVGGFPMYNQYLFNYCYMDAQEIVAMVCGLLIVVALAVAAYFSHKTRSKIWRHGNANIYWDEPLTGGLTGGGLDWVNTVESGRSIHDAPTLVMSEKPVPLLNAANSVVSYPVESDAILSEKAYPDPEYTERSVSSRAWSSPQGGGAGRVKPKQADREWKPSARRVKRRGLSSQGEESQNETGYTTGGDTGTELDLDQWRSVYPEITSDAQRQEYKREFDSDLRRYKRLCAEMDDINDQMNKLSRELDELPEGTTRYQAVADEFNRLKDLKRTADYQTKKLQCRELRQKLFHIKQQVKTYDRERV</sequence>
<dbReference type="GO" id="GO:0005886">
    <property type="term" value="C:plasma membrane"/>
    <property type="evidence" value="ECO:0007669"/>
    <property type="project" value="UniProtKB-SubCell"/>
</dbReference>
<dbReference type="GO" id="GO:0000987">
    <property type="term" value="F:cis-regulatory region sequence-specific DNA binding"/>
    <property type="evidence" value="ECO:0007669"/>
    <property type="project" value="TreeGrafter"/>
</dbReference>
<feature type="transmembrane region" description="Helical" evidence="17">
    <location>
        <begin position="255"/>
        <end position="274"/>
    </location>
</feature>
<dbReference type="InterPro" id="IPR002958">
    <property type="entry name" value="Occludin"/>
</dbReference>
<evidence type="ECO:0000256" key="13">
    <source>
        <dbReference type="ARBA" id="ARBA00023157"/>
    </source>
</evidence>
<dbReference type="GO" id="GO:0032968">
    <property type="term" value="P:positive regulation of transcription elongation by RNA polymerase II"/>
    <property type="evidence" value="ECO:0007669"/>
    <property type="project" value="TreeGrafter"/>
</dbReference>
<evidence type="ECO:0000313" key="21">
    <source>
        <dbReference type="Proteomes" id="UP001046870"/>
    </source>
</evidence>
<keyword evidence="21" id="KW-1185">Reference proteome</keyword>
<proteinExistence type="inferred from homology"/>
<evidence type="ECO:0000256" key="10">
    <source>
        <dbReference type="ARBA" id="ARBA00022989"/>
    </source>
</evidence>
<dbReference type="PROSITE" id="PS51980">
    <property type="entry name" value="OCEL"/>
    <property type="match status" value="1"/>
</dbReference>